<evidence type="ECO:0000256" key="2">
    <source>
        <dbReference type="ARBA" id="ARBA00005851"/>
    </source>
</evidence>
<protein>
    <recommendedName>
        <fullName evidence="12">L-dopachrome isomerase</fullName>
        <ecNumber evidence="9">5.3.2.1</ecNumber>
        <ecNumber evidence="8">5.3.3.12</ecNumber>
    </recommendedName>
    <alternativeName>
        <fullName evidence="10">L-dopachrome tautomerase</fullName>
    </alternativeName>
    <alternativeName>
        <fullName evidence="11">Phenylpyruvate tautomerase</fullName>
    </alternativeName>
</protein>
<dbReference type="EC" id="5.3.3.12" evidence="8"/>
<dbReference type="GO" id="GO:0050178">
    <property type="term" value="F:phenylpyruvate tautomerase activity"/>
    <property type="evidence" value="ECO:0007669"/>
    <property type="project" value="UniProtKB-EC"/>
</dbReference>
<organism evidence="14 15">
    <name type="scientific">Cyphellophora attinorum</name>
    <dbReference type="NCBI Taxonomy" id="1664694"/>
    <lineage>
        <taxon>Eukaryota</taxon>
        <taxon>Fungi</taxon>
        <taxon>Dikarya</taxon>
        <taxon>Ascomycota</taxon>
        <taxon>Pezizomycotina</taxon>
        <taxon>Eurotiomycetes</taxon>
        <taxon>Chaetothyriomycetidae</taxon>
        <taxon>Chaetothyriales</taxon>
        <taxon>Cyphellophoraceae</taxon>
        <taxon>Cyphellophora</taxon>
    </lineage>
</organism>
<evidence type="ECO:0000256" key="9">
    <source>
        <dbReference type="ARBA" id="ARBA00039086"/>
    </source>
</evidence>
<dbReference type="GO" id="GO:0004167">
    <property type="term" value="F:dopachrome isomerase activity"/>
    <property type="evidence" value="ECO:0007669"/>
    <property type="project" value="UniProtKB-EC"/>
</dbReference>
<dbReference type="SUPFAM" id="SSF55331">
    <property type="entry name" value="Tautomerase/MIF"/>
    <property type="match status" value="1"/>
</dbReference>
<feature type="region of interest" description="Disordered" evidence="13">
    <location>
        <begin position="244"/>
        <end position="298"/>
    </location>
</feature>
<evidence type="ECO:0000256" key="10">
    <source>
        <dbReference type="ARBA" id="ARBA00041631"/>
    </source>
</evidence>
<feature type="region of interest" description="Disordered" evidence="13">
    <location>
        <begin position="1"/>
        <end position="43"/>
    </location>
</feature>
<comment type="subcellular location">
    <subcellularLocation>
        <location evidence="1">Secreted</location>
    </subcellularLocation>
</comment>
<proteinExistence type="inferred from homology"/>
<dbReference type="InterPro" id="IPR014347">
    <property type="entry name" value="Tautomerase/MIF_sf"/>
</dbReference>
<accession>A0A0N0NLA9</accession>
<dbReference type="PANTHER" id="PTHR11954:SF6">
    <property type="entry name" value="MACROPHAGE MIGRATION INHIBITORY FACTOR"/>
    <property type="match status" value="1"/>
</dbReference>
<keyword evidence="15" id="KW-1185">Reference proteome</keyword>
<name>A0A0N0NLA9_9EURO</name>
<dbReference type="AlphaFoldDB" id="A0A0N0NLA9"/>
<dbReference type="Gene3D" id="3.30.429.10">
    <property type="entry name" value="Macrophage Migration Inhibitory Factor"/>
    <property type="match status" value="1"/>
</dbReference>
<comment type="catalytic activity">
    <reaction evidence="7">
        <text>L-dopachrome = 5,6-dihydroxyindole-2-carboxylate</text>
        <dbReference type="Rhea" id="RHEA:13041"/>
        <dbReference type="ChEBI" id="CHEBI:16875"/>
        <dbReference type="ChEBI" id="CHEBI:57509"/>
        <dbReference type="EC" id="5.3.3.12"/>
    </reaction>
</comment>
<evidence type="ECO:0000256" key="4">
    <source>
        <dbReference type="ARBA" id="ARBA00022525"/>
    </source>
</evidence>
<sequence>MDEHTPTSTASHVRASQVENAFPTPPRGVTPDASFRINGRSSPAPAKLLNMQRAQSTPPELTNDNAFRHVSYGTSSDLPDAASLEQSWSRAHLSKKRSQYYSDAFAYREPQNSARERVVRDSMIIAEVKLNCCLDSEQEFLIDLSFRVSEIYHRPEASVMVLVATDIPMVIGGSSEPAYTMSITALSPEIAPTKNKRSAHLLQQFMQESLSISPKRGIVRYDAVPESNLATNGMTALQEMENMGRESHDGASAFRTLSRTKSRTKRSSMQNTMDSGRALPSDLRSTTPSVRPGSVFETSASKLLNSTEMSKRKMRPRRSIFDIFRKRSMDALKE</sequence>
<evidence type="ECO:0000313" key="14">
    <source>
        <dbReference type="EMBL" id="KPI38829.1"/>
    </source>
</evidence>
<comment type="similarity">
    <text evidence="2">Belongs to the MIF family.</text>
</comment>
<evidence type="ECO:0000256" key="5">
    <source>
        <dbReference type="ARBA" id="ARBA00023235"/>
    </source>
</evidence>
<comment type="catalytic activity">
    <reaction evidence="6">
        <text>3-phenylpyruvate = enol-phenylpyruvate</text>
        <dbReference type="Rhea" id="RHEA:17097"/>
        <dbReference type="ChEBI" id="CHEBI:16815"/>
        <dbReference type="ChEBI" id="CHEBI:18005"/>
        <dbReference type="EC" id="5.3.2.1"/>
    </reaction>
</comment>
<reference evidence="14 15" key="1">
    <citation type="submission" date="2015-06" db="EMBL/GenBank/DDBJ databases">
        <title>Draft genome of the ant-associated black yeast Phialophora attae CBS 131958.</title>
        <authorList>
            <person name="Moreno L.F."/>
            <person name="Stielow B.J."/>
            <person name="de Hoog S."/>
            <person name="Vicente V.A."/>
            <person name="Weiss V.A."/>
            <person name="de Vries M."/>
            <person name="Cruz L.M."/>
            <person name="Souza E.M."/>
        </authorList>
    </citation>
    <scope>NUCLEOTIDE SEQUENCE [LARGE SCALE GENOMIC DNA]</scope>
    <source>
        <strain evidence="14 15">CBS 131958</strain>
    </source>
</reference>
<evidence type="ECO:0000256" key="1">
    <source>
        <dbReference type="ARBA" id="ARBA00004613"/>
    </source>
</evidence>
<dbReference type="Pfam" id="PF01187">
    <property type="entry name" value="MIF"/>
    <property type="match status" value="1"/>
</dbReference>
<keyword evidence="5" id="KW-0413">Isomerase</keyword>
<dbReference type="Proteomes" id="UP000038010">
    <property type="component" value="Unassembled WGS sequence"/>
</dbReference>
<evidence type="ECO:0000313" key="15">
    <source>
        <dbReference type="Proteomes" id="UP000038010"/>
    </source>
</evidence>
<dbReference type="OrthoDB" id="255819at2759"/>
<evidence type="ECO:0000256" key="7">
    <source>
        <dbReference type="ARBA" id="ARBA00036823"/>
    </source>
</evidence>
<evidence type="ECO:0000256" key="8">
    <source>
        <dbReference type="ARBA" id="ARBA00038932"/>
    </source>
</evidence>
<evidence type="ECO:0000256" key="6">
    <source>
        <dbReference type="ARBA" id="ARBA00036735"/>
    </source>
</evidence>
<evidence type="ECO:0000256" key="3">
    <source>
        <dbReference type="ARBA" id="ARBA00022514"/>
    </source>
</evidence>
<dbReference type="RefSeq" id="XP_017998792.1">
    <property type="nucleotide sequence ID" value="XM_018146163.1"/>
</dbReference>
<dbReference type="PANTHER" id="PTHR11954">
    <property type="entry name" value="D-DOPACHROME DECARBOXYLASE"/>
    <property type="match status" value="1"/>
</dbReference>
<dbReference type="GeneID" id="28738043"/>
<dbReference type="InterPro" id="IPR001398">
    <property type="entry name" value="Macrophage_inhib_fac"/>
</dbReference>
<dbReference type="GO" id="GO:0005576">
    <property type="term" value="C:extracellular region"/>
    <property type="evidence" value="ECO:0007669"/>
    <property type="project" value="UniProtKB-SubCell"/>
</dbReference>
<evidence type="ECO:0000256" key="13">
    <source>
        <dbReference type="SAM" id="MobiDB-lite"/>
    </source>
</evidence>
<gene>
    <name evidence="14" type="ORF">AB675_5914</name>
</gene>
<evidence type="ECO:0000256" key="12">
    <source>
        <dbReference type="ARBA" id="ARBA00042730"/>
    </source>
</evidence>
<evidence type="ECO:0000256" key="11">
    <source>
        <dbReference type="ARBA" id="ARBA00041912"/>
    </source>
</evidence>
<feature type="compositionally biased region" description="Polar residues" evidence="13">
    <location>
        <begin position="1"/>
        <end position="11"/>
    </location>
</feature>
<keyword evidence="4" id="KW-0964">Secreted</keyword>
<dbReference type="EC" id="5.3.2.1" evidence="9"/>
<dbReference type="STRING" id="1664694.A0A0N0NLA9"/>
<keyword evidence="3" id="KW-0202">Cytokine</keyword>
<dbReference type="EMBL" id="LFJN01000017">
    <property type="protein sequence ID" value="KPI38829.1"/>
    <property type="molecule type" value="Genomic_DNA"/>
</dbReference>
<comment type="caution">
    <text evidence="14">The sequence shown here is derived from an EMBL/GenBank/DDBJ whole genome shotgun (WGS) entry which is preliminary data.</text>
</comment>
<dbReference type="VEuPathDB" id="FungiDB:AB675_5914"/>